<dbReference type="PATRIC" id="fig|1423772.3.peg.1017"/>
<evidence type="ECO:0000313" key="2">
    <source>
        <dbReference type="Proteomes" id="UP000051612"/>
    </source>
</evidence>
<accession>A0A0R2B2J3</accession>
<gene>
    <name evidence="1" type="ORF">FC48_GL000942</name>
</gene>
<proteinExistence type="predicted"/>
<reference evidence="1 2" key="1">
    <citation type="journal article" date="2015" name="Genome Announc.">
        <title>Expanding the biotechnology potential of lactobacilli through comparative genomics of 213 strains and associated genera.</title>
        <authorList>
            <person name="Sun Z."/>
            <person name="Harris H.M."/>
            <person name="McCann A."/>
            <person name="Guo C."/>
            <person name="Argimon S."/>
            <person name="Zhang W."/>
            <person name="Yang X."/>
            <person name="Jeffery I.B."/>
            <person name="Cooney J.C."/>
            <person name="Kagawa T.F."/>
            <person name="Liu W."/>
            <person name="Song Y."/>
            <person name="Salvetti E."/>
            <person name="Wrobel A."/>
            <person name="Rasinkangas P."/>
            <person name="Parkhill J."/>
            <person name="Rea M.C."/>
            <person name="O'Sullivan O."/>
            <person name="Ritari J."/>
            <person name="Douillard F.P."/>
            <person name="Paul Ross R."/>
            <person name="Yang R."/>
            <person name="Briner A.E."/>
            <person name="Felis G.E."/>
            <person name="de Vos W.M."/>
            <person name="Barrangou R."/>
            <person name="Klaenhammer T.R."/>
            <person name="Caufield P.W."/>
            <person name="Cui Y."/>
            <person name="Zhang H."/>
            <person name="O'Toole P.W."/>
        </authorList>
    </citation>
    <scope>NUCLEOTIDE SEQUENCE [LARGE SCALE GENOMIC DNA]</scope>
    <source>
        <strain evidence="1 2">DSM 20452</strain>
    </source>
</reference>
<dbReference type="Proteomes" id="UP000051612">
    <property type="component" value="Unassembled WGS sequence"/>
</dbReference>
<protein>
    <submittedName>
        <fullName evidence="1">Uncharacterized protein</fullName>
    </submittedName>
</protein>
<comment type="caution">
    <text evidence="1">The sequence shown here is derived from an EMBL/GenBank/DDBJ whole genome shotgun (WGS) entry which is preliminary data.</text>
</comment>
<sequence length="85" mass="9215">MNKEQKRQAELIKGMLETFKSEGYTDIIITASKFGGGSQSDVVIANQGTVLGLAELLVGMTMRLPSEIVDLATNIQEKVVTRDAD</sequence>
<dbReference type="AlphaFoldDB" id="A0A0R2B2J3"/>
<dbReference type="RefSeq" id="WP_056959550.1">
    <property type="nucleotide sequence ID" value="NZ_AYYN01000140.1"/>
</dbReference>
<evidence type="ECO:0000313" key="1">
    <source>
        <dbReference type="EMBL" id="KRM73672.1"/>
    </source>
</evidence>
<dbReference type="EMBL" id="AYYN01000140">
    <property type="protein sequence ID" value="KRM73672.1"/>
    <property type="molecule type" value="Genomic_DNA"/>
</dbReference>
<name>A0A0R2B2J3_9LACO</name>
<organism evidence="1 2">
    <name type="scientific">Ligilactobacillus murinus DSM 20452 = NBRC 14221</name>
    <dbReference type="NCBI Taxonomy" id="1423772"/>
    <lineage>
        <taxon>Bacteria</taxon>
        <taxon>Bacillati</taxon>
        <taxon>Bacillota</taxon>
        <taxon>Bacilli</taxon>
        <taxon>Lactobacillales</taxon>
        <taxon>Lactobacillaceae</taxon>
        <taxon>Ligilactobacillus</taxon>
    </lineage>
</organism>